<comment type="caution">
    <text evidence="1">The sequence shown here is derived from an EMBL/GenBank/DDBJ whole genome shotgun (WGS) entry which is preliminary data.</text>
</comment>
<sequence>MAYNESFKNIKNKVGRVYRGMHGFLTNKLDKTPLINNTIEKIIIGKSTNKNSIDCYKIGNGPKKIIFISAIHGNEIGAVKLVCRLIKWIENEKLKIKEKPKIFCCTLSKSRWL</sequence>
<evidence type="ECO:0000313" key="2">
    <source>
        <dbReference type="Proteomes" id="UP000231602"/>
    </source>
</evidence>
<accession>A0A2H0RC57</accession>
<reference evidence="1 2" key="1">
    <citation type="submission" date="2017-09" db="EMBL/GenBank/DDBJ databases">
        <title>Depth-based differentiation of microbial function through sediment-hosted aquifers and enrichment of novel symbionts in the deep terrestrial subsurface.</title>
        <authorList>
            <person name="Probst A.J."/>
            <person name="Ladd B."/>
            <person name="Jarett J.K."/>
            <person name="Geller-Mcgrath D.E."/>
            <person name="Sieber C.M."/>
            <person name="Emerson J.B."/>
            <person name="Anantharaman K."/>
            <person name="Thomas B.C."/>
            <person name="Malmstrom R."/>
            <person name="Stieglmeier M."/>
            <person name="Klingl A."/>
            <person name="Woyke T."/>
            <person name="Ryan C.M."/>
            <person name="Banfield J.F."/>
        </authorList>
    </citation>
    <scope>NUCLEOTIDE SEQUENCE [LARGE SCALE GENOMIC DNA]</scope>
    <source>
        <strain evidence="1">CG10_big_fil_rev_8_21_14_0_10_31_9</strain>
    </source>
</reference>
<name>A0A2H0RC57_9BACT</name>
<dbReference type="Proteomes" id="UP000231602">
    <property type="component" value="Unassembled WGS sequence"/>
</dbReference>
<dbReference type="EMBL" id="PCXV01000024">
    <property type="protein sequence ID" value="PIR44122.1"/>
    <property type="molecule type" value="Genomic_DNA"/>
</dbReference>
<protein>
    <recommendedName>
        <fullName evidence="3">Peptidase M14 carboxypeptidase A domain-containing protein</fullName>
    </recommendedName>
</protein>
<evidence type="ECO:0000313" key="1">
    <source>
        <dbReference type="EMBL" id="PIR44122.1"/>
    </source>
</evidence>
<dbReference type="AlphaFoldDB" id="A0A2H0RC57"/>
<dbReference type="SUPFAM" id="SSF53187">
    <property type="entry name" value="Zn-dependent exopeptidases"/>
    <property type="match status" value="1"/>
</dbReference>
<evidence type="ECO:0008006" key="3">
    <source>
        <dbReference type="Google" id="ProtNLM"/>
    </source>
</evidence>
<dbReference type="Gene3D" id="3.40.630.10">
    <property type="entry name" value="Zn peptidases"/>
    <property type="match status" value="1"/>
</dbReference>
<organism evidence="1 2">
    <name type="scientific">Candidatus Wolfebacteria bacterium CG10_big_fil_rev_8_21_14_0_10_31_9</name>
    <dbReference type="NCBI Taxonomy" id="1975070"/>
    <lineage>
        <taxon>Bacteria</taxon>
        <taxon>Candidatus Wolfeibacteriota</taxon>
    </lineage>
</organism>
<gene>
    <name evidence="1" type="ORF">COV23_01455</name>
</gene>
<proteinExistence type="predicted"/>